<organism evidence="4 5">
    <name type="scientific">Anthostomella pinea</name>
    <dbReference type="NCBI Taxonomy" id="933095"/>
    <lineage>
        <taxon>Eukaryota</taxon>
        <taxon>Fungi</taxon>
        <taxon>Dikarya</taxon>
        <taxon>Ascomycota</taxon>
        <taxon>Pezizomycotina</taxon>
        <taxon>Sordariomycetes</taxon>
        <taxon>Xylariomycetidae</taxon>
        <taxon>Xylariales</taxon>
        <taxon>Xylariaceae</taxon>
        <taxon>Anthostomella</taxon>
    </lineage>
</organism>
<evidence type="ECO:0000313" key="5">
    <source>
        <dbReference type="Proteomes" id="UP001295740"/>
    </source>
</evidence>
<dbReference type="AlphaFoldDB" id="A0AAI8YNY3"/>
<dbReference type="GO" id="GO:0006886">
    <property type="term" value="P:intracellular protein transport"/>
    <property type="evidence" value="ECO:0007669"/>
    <property type="project" value="InterPro"/>
</dbReference>
<sequence>MSDSADVLLQKANRLLASAGKGGLFNFFSGGSEDKYEEAADTLVKAAGALMGDGKYKEAAKTYERAAQIYNDKTDKDTRALAPRTYIEAFKMYIYKPRDLESAARCVDFATHYWSRNNNVYMAANKMEPMGDAYVAEVQEIKDKERIMKLRQHAVECYESAAKWFTLTTNANLANRNKVKAAEHAAMNADYQRAAKHYEELAIASKASTTFMRGYFLSNGLCHLAAGDTVAMERALLEYPDHDPGFKESHEGKLLVGLAAAQEAAELNDFEAAEAAYVQSGHSKTQYNQMIFELISRAKKTIPGQAESVENFMGKPVEEPVEVAPANAEADMY</sequence>
<keyword evidence="3" id="KW-0653">Protein transport</keyword>
<dbReference type="SUPFAM" id="SSF48452">
    <property type="entry name" value="TPR-like"/>
    <property type="match status" value="1"/>
</dbReference>
<dbReference type="Proteomes" id="UP001295740">
    <property type="component" value="Unassembled WGS sequence"/>
</dbReference>
<evidence type="ECO:0000256" key="1">
    <source>
        <dbReference type="ARBA" id="ARBA00010050"/>
    </source>
</evidence>
<dbReference type="GO" id="GO:0031201">
    <property type="term" value="C:SNARE complex"/>
    <property type="evidence" value="ECO:0007669"/>
    <property type="project" value="TreeGrafter"/>
</dbReference>
<dbReference type="GO" id="GO:0019905">
    <property type="term" value="F:syntaxin binding"/>
    <property type="evidence" value="ECO:0007669"/>
    <property type="project" value="TreeGrafter"/>
</dbReference>
<proteinExistence type="inferred from homology"/>
<dbReference type="InterPro" id="IPR011990">
    <property type="entry name" value="TPR-like_helical_dom_sf"/>
</dbReference>
<dbReference type="GO" id="GO:0005483">
    <property type="term" value="F:soluble NSF attachment protein activity"/>
    <property type="evidence" value="ECO:0007669"/>
    <property type="project" value="TreeGrafter"/>
</dbReference>
<reference evidence="4" key="1">
    <citation type="submission" date="2023-10" db="EMBL/GenBank/DDBJ databases">
        <authorList>
            <person name="Hackl T."/>
        </authorList>
    </citation>
    <scope>NUCLEOTIDE SEQUENCE</scope>
</reference>
<dbReference type="GO" id="GO:0005774">
    <property type="term" value="C:vacuolar membrane"/>
    <property type="evidence" value="ECO:0007669"/>
    <property type="project" value="TreeGrafter"/>
</dbReference>
<evidence type="ECO:0000256" key="2">
    <source>
        <dbReference type="ARBA" id="ARBA00022448"/>
    </source>
</evidence>
<gene>
    <name evidence="4" type="ORF">KHLLAP_LOCUS12307</name>
</gene>
<dbReference type="PANTHER" id="PTHR13768:SF8">
    <property type="entry name" value="ALPHA-SOLUBLE NSF ATTACHMENT PROTEIN"/>
    <property type="match status" value="1"/>
</dbReference>
<protein>
    <submittedName>
        <fullName evidence="4">Uu.00g074640.m01.CDS01</fullName>
    </submittedName>
</protein>
<dbReference type="PANTHER" id="PTHR13768">
    <property type="entry name" value="SOLUBLE NSF ATTACHMENT PROTEIN SNAP"/>
    <property type="match status" value="1"/>
</dbReference>
<name>A0AAI8YNY3_9PEZI</name>
<dbReference type="GO" id="GO:0035494">
    <property type="term" value="P:SNARE complex disassembly"/>
    <property type="evidence" value="ECO:0007669"/>
    <property type="project" value="TreeGrafter"/>
</dbReference>
<dbReference type="EMBL" id="CAUWAG010000018">
    <property type="protein sequence ID" value="CAJ2511839.1"/>
    <property type="molecule type" value="Genomic_DNA"/>
</dbReference>
<accession>A0AAI8YNY3</accession>
<comment type="similarity">
    <text evidence="1">Belongs to the SNAP family.</text>
</comment>
<keyword evidence="2" id="KW-0813">Transport</keyword>
<keyword evidence="5" id="KW-1185">Reference proteome</keyword>
<dbReference type="Pfam" id="PF14938">
    <property type="entry name" value="SNAP"/>
    <property type="match status" value="1"/>
</dbReference>
<comment type="caution">
    <text evidence="4">The sequence shown here is derived from an EMBL/GenBank/DDBJ whole genome shotgun (WGS) entry which is preliminary data.</text>
</comment>
<evidence type="ECO:0000256" key="3">
    <source>
        <dbReference type="ARBA" id="ARBA00022927"/>
    </source>
</evidence>
<dbReference type="PRINTS" id="PR00448">
    <property type="entry name" value="NSFATTACHMNT"/>
</dbReference>
<dbReference type="InterPro" id="IPR000744">
    <property type="entry name" value="NSF_attach"/>
</dbReference>
<dbReference type="Gene3D" id="1.25.40.10">
    <property type="entry name" value="Tetratricopeptide repeat domain"/>
    <property type="match status" value="1"/>
</dbReference>
<evidence type="ECO:0000313" key="4">
    <source>
        <dbReference type="EMBL" id="CAJ2511839.1"/>
    </source>
</evidence>